<organism evidence="1 2">
    <name type="scientific">Brenthis ino</name>
    <name type="common">lesser marbled fritillary</name>
    <dbReference type="NCBI Taxonomy" id="405034"/>
    <lineage>
        <taxon>Eukaryota</taxon>
        <taxon>Metazoa</taxon>
        <taxon>Ecdysozoa</taxon>
        <taxon>Arthropoda</taxon>
        <taxon>Hexapoda</taxon>
        <taxon>Insecta</taxon>
        <taxon>Pterygota</taxon>
        <taxon>Neoptera</taxon>
        <taxon>Endopterygota</taxon>
        <taxon>Lepidoptera</taxon>
        <taxon>Glossata</taxon>
        <taxon>Ditrysia</taxon>
        <taxon>Papilionoidea</taxon>
        <taxon>Nymphalidae</taxon>
        <taxon>Heliconiinae</taxon>
        <taxon>Argynnini</taxon>
        <taxon>Brenthis</taxon>
    </lineage>
</organism>
<dbReference type="OrthoDB" id="10260134at2759"/>
<dbReference type="EMBL" id="OV170224">
    <property type="protein sequence ID" value="CAH0723842.1"/>
    <property type="molecule type" value="Genomic_DNA"/>
</dbReference>
<reference evidence="1" key="1">
    <citation type="submission" date="2021-12" db="EMBL/GenBank/DDBJ databases">
        <authorList>
            <person name="Martin H S."/>
        </authorList>
    </citation>
    <scope>NUCLEOTIDE SEQUENCE</scope>
</reference>
<evidence type="ECO:0000313" key="2">
    <source>
        <dbReference type="Proteomes" id="UP000838878"/>
    </source>
</evidence>
<accession>A0A8J9V261</accession>
<feature type="non-terminal residue" evidence="1">
    <location>
        <position position="97"/>
    </location>
</feature>
<evidence type="ECO:0000313" key="1">
    <source>
        <dbReference type="EMBL" id="CAH0723842.1"/>
    </source>
</evidence>
<gene>
    <name evidence="1" type="ORF">BINO364_LOCUS9618</name>
</gene>
<sequence>MQLNTSAYVIRFLEKIGLAYDLKSVSSETVSKRILQSGDGTHYRLGNDEAKKAITAIGMLHPLNPTYNMSCKPPNTVLKGKGFPLNHENDALPFNLL</sequence>
<proteinExistence type="predicted"/>
<keyword evidence="2" id="KW-1185">Reference proteome</keyword>
<dbReference type="Proteomes" id="UP000838878">
    <property type="component" value="Chromosome 4"/>
</dbReference>
<dbReference type="AlphaFoldDB" id="A0A8J9V261"/>
<protein>
    <submittedName>
        <fullName evidence="1">Uncharacterized protein</fullName>
    </submittedName>
</protein>
<name>A0A8J9V261_9NEOP</name>